<protein>
    <submittedName>
        <fullName evidence="1">Uncharacterized protein</fullName>
    </submittedName>
</protein>
<name>A0A6A6XLP2_9PLEO</name>
<reference evidence="1" key="1">
    <citation type="journal article" date="2020" name="Stud. Mycol.">
        <title>101 Dothideomycetes genomes: a test case for predicting lifestyles and emergence of pathogens.</title>
        <authorList>
            <person name="Haridas S."/>
            <person name="Albert R."/>
            <person name="Binder M."/>
            <person name="Bloem J."/>
            <person name="Labutti K."/>
            <person name="Salamov A."/>
            <person name="Andreopoulos B."/>
            <person name="Baker S."/>
            <person name="Barry K."/>
            <person name="Bills G."/>
            <person name="Bluhm B."/>
            <person name="Cannon C."/>
            <person name="Castanera R."/>
            <person name="Culley D."/>
            <person name="Daum C."/>
            <person name="Ezra D."/>
            <person name="Gonzalez J."/>
            <person name="Henrissat B."/>
            <person name="Kuo A."/>
            <person name="Liang C."/>
            <person name="Lipzen A."/>
            <person name="Lutzoni F."/>
            <person name="Magnuson J."/>
            <person name="Mondo S."/>
            <person name="Nolan M."/>
            <person name="Ohm R."/>
            <person name="Pangilinan J."/>
            <person name="Park H.-J."/>
            <person name="Ramirez L."/>
            <person name="Alfaro M."/>
            <person name="Sun H."/>
            <person name="Tritt A."/>
            <person name="Yoshinaga Y."/>
            <person name="Zwiers L.-H."/>
            <person name="Turgeon B."/>
            <person name="Goodwin S."/>
            <person name="Spatafora J."/>
            <person name="Crous P."/>
            <person name="Grigoriev I."/>
        </authorList>
    </citation>
    <scope>NUCLEOTIDE SEQUENCE</scope>
    <source>
        <strain evidence="1">CBS 109.77</strain>
    </source>
</reference>
<dbReference type="EMBL" id="MU001810">
    <property type="protein sequence ID" value="KAF2797272.1"/>
    <property type="molecule type" value="Genomic_DNA"/>
</dbReference>
<organism evidence="1 2">
    <name type="scientific">Melanomma pulvis-pyrius CBS 109.77</name>
    <dbReference type="NCBI Taxonomy" id="1314802"/>
    <lineage>
        <taxon>Eukaryota</taxon>
        <taxon>Fungi</taxon>
        <taxon>Dikarya</taxon>
        <taxon>Ascomycota</taxon>
        <taxon>Pezizomycotina</taxon>
        <taxon>Dothideomycetes</taxon>
        <taxon>Pleosporomycetidae</taxon>
        <taxon>Pleosporales</taxon>
        <taxon>Melanommataceae</taxon>
        <taxon>Melanomma</taxon>
    </lineage>
</organism>
<dbReference type="Proteomes" id="UP000799757">
    <property type="component" value="Unassembled WGS sequence"/>
</dbReference>
<sequence>MVPSDFIDSSFLLALPTELRLQVYDYCLADTNTITITAASITLFGQKIRDRARHTPIPGLPLGLAPLVRYTYDPTLLSISSPATIELHHAAEANKISDKLPYPAPLALLQSCHQIHDELLDYMRGRRVGPDAGGLSLYVTYPYGILVLKSLYPNLLRQAKNVYISGYYISPPTSTPSEPRPAKSRNMDLGIPLFNGYFYVSPNNRLRIGSPPLPVSPPTSPSAANCKTHLPIYPLETAAVAPSALASLIRTVLPSTPTPLFQKLEARILYPGEMSYPSVWSDDNGPIVQMLRNACGGKIDMEVSRGRIGNAIMMTARPRPRSRVVSTMWTRLGSGRAEVEGSVVGEGWGFDDEV</sequence>
<keyword evidence="2" id="KW-1185">Reference proteome</keyword>
<evidence type="ECO:0000313" key="2">
    <source>
        <dbReference type="Proteomes" id="UP000799757"/>
    </source>
</evidence>
<gene>
    <name evidence="1" type="ORF">K505DRAFT_405871</name>
</gene>
<evidence type="ECO:0000313" key="1">
    <source>
        <dbReference type="EMBL" id="KAF2797272.1"/>
    </source>
</evidence>
<dbReference type="AlphaFoldDB" id="A0A6A6XLP2"/>
<accession>A0A6A6XLP2</accession>
<proteinExistence type="predicted"/>
<dbReference type="OrthoDB" id="3899662at2759"/>